<dbReference type="SUPFAM" id="SSF52540">
    <property type="entry name" value="P-loop containing nucleoside triphosphate hydrolases"/>
    <property type="match status" value="1"/>
</dbReference>
<dbReference type="InterPro" id="IPR003593">
    <property type="entry name" value="AAA+_ATPase"/>
</dbReference>
<dbReference type="SMART" id="SM00382">
    <property type="entry name" value="AAA"/>
    <property type="match status" value="1"/>
</dbReference>
<dbReference type="PANTHER" id="PTHR43820">
    <property type="entry name" value="HIGH-AFFINITY BRANCHED-CHAIN AMINO ACID TRANSPORT ATP-BINDING PROTEIN LIVF"/>
    <property type="match status" value="1"/>
</dbReference>
<protein>
    <submittedName>
        <fullName evidence="7">ABC transporter ATP-binding protein</fullName>
    </submittedName>
</protein>
<reference evidence="7 8" key="1">
    <citation type="submission" date="2022-04" db="EMBL/GenBank/DDBJ databases">
        <title>Genome diversity in the genus Frankia.</title>
        <authorList>
            <person name="Carlos-Shanley C."/>
            <person name="Hahn D."/>
        </authorList>
    </citation>
    <scope>NUCLEOTIDE SEQUENCE [LARGE SCALE GENOMIC DNA]</scope>
    <source>
        <strain evidence="7 8">Ag45/Mut15</strain>
    </source>
</reference>
<dbReference type="InterPro" id="IPR052156">
    <property type="entry name" value="BCAA_Transport_ATP-bd_LivF"/>
</dbReference>
<dbReference type="Gene3D" id="3.40.50.300">
    <property type="entry name" value="P-loop containing nucleotide triphosphate hydrolases"/>
    <property type="match status" value="1"/>
</dbReference>
<sequence>MLAARGLSAGYGAGPVVRDLDLEVRVGEVVALLGPNGAGKTTTLLALAGALVPMGGAVHIDGKPSRAPLHERARQGLSLVPEERSVVMSLTVRENLRVGRCDPDLALGIFPELGEHLDRRAGLLSGGQQQMVALARALARRPTILLADELSLGLAPQIVQRLLGAVRAAADAGLAVVLVEQHVRSALAIADRVHVLRHGTVAWSGTAAEAKADRDRLLGAYLPLDTP</sequence>
<evidence type="ECO:0000256" key="4">
    <source>
        <dbReference type="ARBA" id="ARBA00022840"/>
    </source>
</evidence>
<dbReference type="EMBL" id="JALKFT010000008">
    <property type="protein sequence ID" value="MCK9876303.1"/>
    <property type="molecule type" value="Genomic_DNA"/>
</dbReference>
<dbReference type="PANTHER" id="PTHR43820:SF4">
    <property type="entry name" value="HIGH-AFFINITY BRANCHED-CHAIN AMINO ACID TRANSPORT ATP-BINDING PROTEIN LIVF"/>
    <property type="match status" value="1"/>
</dbReference>
<evidence type="ECO:0000256" key="5">
    <source>
        <dbReference type="ARBA" id="ARBA00022970"/>
    </source>
</evidence>
<name>A0ABT0JZ66_9ACTN</name>
<evidence type="ECO:0000256" key="2">
    <source>
        <dbReference type="ARBA" id="ARBA00022448"/>
    </source>
</evidence>
<keyword evidence="3" id="KW-0547">Nucleotide-binding</keyword>
<keyword evidence="5" id="KW-0029">Amino-acid transport</keyword>
<dbReference type="InterPro" id="IPR017871">
    <property type="entry name" value="ABC_transporter-like_CS"/>
</dbReference>
<comment type="similarity">
    <text evidence="1">Belongs to the ABC transporter superfamily.</text>
</comment>
<dbReference type="PROSITE" id="PS00211">
    <property type="entry name" value="ABC_TRANSPORTER_1"/>
    <property type="match status" value="1"/>
</dbReference>
<evidence type="ECO:0000313" key="7">
    <source>
        <dbReference type="EMBL" id="MCK9876303.1"/>
    </source>
</evidence>
<feature type="domain" description="ABC transporter" evidence="6">
    <location>
        <begin position="2"/>
        <end position="223"/>
    </location>
</feature>
<evidence type="ECO:0000259" key="6">
    <source>
        <dbReference type="PROSITE" id="PS50893"/>
    </source>
</evidence>
<dbReference type="Pfam" id="PF00005">
    <property type="entry name" value="ABC_tran"/>
    <property type="match status" value="1"/>
</dbReference>
<proteinExistence type="inferred from homology"/>
<organism evidence="7 8">
    <name type="scientific">Frankia umida</name>
    <dbReference type="NCBI Taxonomy" id="573489"/>
    <lineage>
        <taxon>Bacteria</taxon>
        <taxon>Bacillati</taxon>
        <taxon>Actinomycetota</taxon>
        <taxon>Actinomycetes</taxon>
        <taxon>Frankiales</taxon>
        <taxon>Frankiaceae</taxon>
        <taxon>Frankia</taxon>
    </lineage>
</organism>
<dbReference type="CDD" id="cd03224">
    <property type="entry name" value="ABC_TM1139_LivF_branched"/>
    <property type="match status" value="1"/>
</dbReference>
<evidence type="ECO:0000256" key="1">
    <source>
        <dbReference type="ARBA" id="ARBA00005417"/>
    </source>
</evidence>
<dbReference type="InterPro" id="IPR003439">
    <property type="entry name" value="ABC_transporter-like_ATP-bd"/>
</dbReference>
<accession>A0ABT0JZ66</accession>
<keyword evidence="8" id="KW-1185">Reference proteome</keyword>
<keyword evidence="2" id="KW-0813">Transport</keyword>
<dbReference type="Proteomes" id="UP001201873">
    <property type="component" value="Unassembled WGS sequence"/>
</dbReference>
<gene>
    <name evidence="7" type="ORF">MXD59_11020</name>
</gene>
<evidence type="ECO:0000313" key="8">
    <source>
        <dbReference type="Proteomes" id="UP001201873"/>
    </source>
</evidence>
<dbReference type="InterPro" id="IPR027417">
    <property type="entry name" value="P-loop_NTPase"/>
</dbReference>
<evidence type="ECO:0000256" key="3">
    <source>
        <dbReference type="ARBA" id="ARBA00022741"/>
    </source>
</evidence>
<keyword evidence="4 7" id="KW-0067">ATP-binding</keyword>
<dbReference type="GO" id="GO:0005524">
    <property type="term" value="F:ATP binding"/>
    <property type="evidence" value="ECO:0007669"/>
    <property type="project" value="UniProtKB-KW"/>
</dbReference>
<dbReference type="PROSITE" id="PS50893">
    <property type="entry name" value="ABC_TRANSPORTER_2"/>
    <property type="match status" value="1"/>
</dbReference>
<comment type="caution">
    <text evidence="7">The sequence shown here is derived from an EMBL/GenBank/DDBJ whole genome shotgun (WGS) entry which is preliminary data.</text>
</comment>